<evidence type="ECO:0000313" key="3">
    <source>
        <dbReference type="EMBL" id="CAG9760102.1"/>
    </source>
</evidence>
<reference evidence="3" key="1">
    <citation type="submission" date="2022-01" db="EMBL/GenBank/DDBJ databases">
        <authorList>
            <person name="King R."/>
        </authorList>
    </citation>
    <scope>NUCLEOTIDE SEQUENCE</scope>
</reference>
<protein>
    <recommendedName>
        <fullName evidence="2">DUF4780 domain-containing protein</fullName>
    </recommendedName>
</protein>
<evidence type="ECO:0000256" key="1">
    <source>
        <dbReference type="SAM" id="MobiDB-lite"/>
    </source>
</evidence>
<evidence type="ECO:0000313" key="4">
    <source>
        <dbReference type="Proteomes" id="UP001152799"/>
    </source>
</evidence>
<sequence>MNEQKSQKSEAPQKSKRLAEKMTAKAKSDGSLKENTVSSKGSKAKSDVYESLNADSKEKNCENRSSSNKTAASARTARSNISRRRKEAEIEAKIKKTALEQEMLKNQQEMVDLELARKLVLIEECDEKEFDDSGEDECESVSSYRANSLEEIDNLTEEEVHKATLSGSSRAKLRNLVTKGKSYTEAKRAVIRENFLNHMEGKGKAKVATKSAESSIAQKRTRSEDSTPQKRQTTNPRGGQIPATTTSKSYKDAAEAQMTIERMQQLQAVISAAHENIPENDPQVRFEKCSHRLGYFEVTCADKISAVWLMETVSTLKLWEGAVLKALTGEDLPKPETCTVFIPDEKGERLSAERILKKLSMENRGLNTEHKPVEVLGRSPNGQRLTVGPLYGQAVARGPGETGHEPLLQIWKAEVQKKAGKEARGQGPPYRRRS</sequence>
<dbReference type="Pfam" id="PF16012">
    <property type="entry name" value="DUF4780"/>
    <property type="match status" value="1"/>
</dbReference>
<dbReference type="Proteomes" id="UP001152799">
    <property type="component" value="Chromosome 1"/>
</dbReference>
<feature type="compositionally biased region" description="Polar residues" evidence="1">
    <location>
        <begin position="229"/>
        <end position="248"/>
    </location>
</feature>
<gene>
    <name evidence="3" type="ORF">CEUTPL_LOCUS838</name>
</gene>
<feature type="region of interest" description="Disordered" evidence="1">
    <location>
        <begin position="201"/>
        <end position="253"/>
    </location>
</feature>
<accession>A0A9N9M9F0</accession>
<dbReference type="InterPro" id="IPR031961">
    <property type="entry name" value="DUF4780"/>
</dbReference>
<dbReference type="AlphaFoldDB" id="A0A9N9M9F0"/>
<dbReference type="EMBL" id="OU892277">
    <property type="protein sequence ID" value="CAG9760102.1"/>
    <property type="molecule type" value="Genomic_DNA"/>
</dbReference>
<feature type="region of interest" description="Disordered" evidence="1">
    <location>
        <begin position="1"/>
        <end position="88"/>
    </location>
</feature>
<proteinExistence type="predicted"/>
<keyword evidence="4" id="KW-1185">Reference proteome</keyword>
<feature type="domain" description="DUF4780" evidence="2">
    <location>
        <begin position="253"/>
        <end position="370"/>
    </location>
</feature>
<feature type="compositionally biased region" description="Basic and acidic residues" evidence="1">
    <location>
        <begin position="1"/>
        <end position="32"/>
    </location>
</feature>
<evidence type="ECO:0000259" key="2">
    <source>
        <dbReference type="Pfam" id="PF16012"/>
    </source>
</evidence>
<organism evidence="3 4">
    <name type="scientific">Ceutorhynchus assimilis</name>
    <name type="common">cabbage seed weevil</name>
    <dbReference type="NCBI Taxonomy" id="467358"/>
    <lineage>
        <taxon>Eukaryota</taxon>
        <taxon>Metazoa</taxon>
        <taxon>Ecdysozoa</taxon>
        <taxon>Arthropoda</taxon>
        <taxon>Hexapoda</taxon>
        <taxon>Insecta</taxon>
        <taxon>Pterygota</taxon>
        <taxon>Neoptera</taxon>
        <taxon>Endopterygota</taxon>
        <taxon>Coleoptera</taxon>
        <taxon>Polyphaga</taxon>
        <taxon>Cucujiformia</taxon>
        <taxon>Curculionidae</taxon>
        <taxon>Ceutorhynchinae</taxon>
        <taxon>Ceutorhynchus</taxon>
    </lineage>
</organism>
<dbReference type="OrthoDB" id="6764048at2759"/>
<feature type="compositionally biased region" description="Polar residues" evidence="1">
    <location>
        <begin position="63"/>
        <end position="80"/>
    </location>
</feature>
<name>A0A9N9M9F0_9CUCU</name>